<name>A0AAU9PG50_9ASTR</name>
<comment type="caution">
    <text evidence="1">The sequence shown here is derived from an EMBL/GenBank/DDBJ whole genome shotgun (WGS) entry which is preliminary data.</text>
</comment>
<evidence type="ECO:0000313" key="2">
    <source>
        <dbReference type="Proteomes" id="UP001157418"/>
    </source>
</evidence>
<dbReference type="AlphaFoldDB" id="A0AAU9PG50"/>
<proteinExistence type="predicted"/>
<sequence length="152" mass="16986">MPIDAVVATDNHMISGDCNHRCHLSFVASLVNRCHKRCQTPTPSSATITADVYLLHVLICVCLLHLISDLCLSSTSDLRYLQNNQKYIVFSFFATGDHLFPAKIHRLPLDLLPIPPDLLSVLPYLFPVPTGLFRLRPYPATFFISAVSSISY</sequence>
<dbReference type="EMBL" id="CAKMRJ010005634">
    <property type="protein sequence ID" value="CAH1448560.1"/>
    <property type="molecule type" value="Genomic_DNA"/>
</dbReference>
<organism evidence="1 2">
    <name type="scientific">Lactuca virosa</name>
    <dbReference type="NCBI Taxonomy" id="75947"/>
    <lineage>
        <taxon>Eukaryota</taxon>
        <taxon>Viridiplantae</taxon>
        <taxon>Streptophyta</taxon>
        <taxon>Embryophyta</taxon>
        <taxon>Tracheophyta</taxon>
        <taxon>Spermatophyta</taxon>
        <taxon>Magnoliopsida</taxon>
        <taxon>eudicotyledons</taxon>
        <taxon>Gunneridae</taxon>
        <taxon>Pentapetalae</taxon>
        <taxon>asterids</taxon>
        <taxon>campanulids</taxon>
        <taxon>Asterales</taxon>
        <taxon>Asteraceae</taxon>
        <taxon>Cichorioideae</taxon>
        <taxon>Cichorieae</taxon>
        <taxon>Lactucinae</taxon>
        <taxon>Lactuca</taxon>
    </lineage>
</organism>
<reference evidence="1 2" key="1">
    <citation type="submission" date="2022-01" db="EMBL/GenBank/DDBJ databases">
        <authorList>
            <person name="Xiong W."/>
            <person name="Schranz E."/>
        </authorList>
    </citation>
    <scope>NUCLEOTIDE SEQUENCE [LARGE SCALE GENOMIC DNA]</scope>
</reference>
<gene>
    <name evidence="1" type="ORF">LVIROSA_LOCUS34094</name>
</gene>
<protein>
    <submittedName>
        <fullName evidence="1">Uncharacterized protein</fullName>
    </submittedName>
</protein>
<dbReference type="Proteomes" id="UP001157418">
    <property type="component" value="Unassembled WGS sequence"/>
</dbReference>
<keyword evidence="2" id="KW-1185">Reference proteome</keyword>
<evidence type="ECO:0000313" key="1">
    <source>
        <dbReference type="EMBL" id="CAH1448560.1"/>
    </source>
</evidence>
<accession>A0AAU9PG50</accession>